<organism evidence="3 4">
    <name type="scientific">Trifolium pratense</name>
    <name type="common">Red clover</name>
    <dbReference type="NCBI Taxonomy" id="57577"/>
    <lineage>
        <taxon>Eukaryota</taxon>
        <taxon>Viridiplantae</taxon>
        <taxon>Streptophyta</taxon>
        <taxon>Embryophyta</taxon>
        <taxon>Tracheophyta</taxon>
        <taxon>Spermatophyta</taxon>
        <taxon>Magnoliopsida</taxon>
        <taxon>eudicotyledons</taxon>
        <taxon>Gunneridae</taxon>
        <taxon>Pentapetalae</taxon>
        <taxon>rosids</taxon>
        <taxon>fabids</taxon>
        <taxon>Fabales</taxon>
        <taxon>Fabaceae</taxon>
        <taxon>Papilionoideae</taxon>
        <taxon>50 kb inversion clade</taxon>
        <taxon>NPAAA clade</taxon>
        <taxon>Hologalegina</taxon>
        <taxon>IRL clade</taxon>
        <taxon>Trifolieae</taxon>
        <taxon>Trifolium</taxon>
    </lineage>
</organism>
<sequence length="145" mass="16738">MLYRIINGSDVAYRGPEKREWPQPQASRKDSARMDRECDPDLAASAELKSVHKSFTYLALKFYQSPPCIGRIVTNYCFKKAILRKISSLEYPQHHSIWVHDDLLGKGILVFAFQWMMPIWIISFLIASGTIKLPFSVPFLDDLLM</sequence>
<accession>A0A2K3NT02</accession>
<name>A0A2K3NT02_TRIPR</name>
<dbReference type="PANTHER" id="PTHR36340:SF1">
    <property type="entry name" value="NAD(P)H DEHYDROGENASE SUBUNIT CRR3, CHLOROPLASTIC-RELATED"/>
    <property type="match status" value="1"/>
</dbReference>
<feature type="region of interest" description="Disordered" evidence="1">
    <location>
        <begin position="15"/>
        <end position="35"/>
    </location>
</feature>
<keyword evidence="2" id="KW-0472">Membrane</keyword>
<evidence type="ECO:0000256" key="1">
    <source>
        <dbReference type="SAM" id="MobiDB-lite"/>
    </source>
</evidence>
<feature type="transmembrane region" description="Helical" evidence="2">
    <location>
        <begin position="108"/>
        <end position="131"/>
    </location>
</feature>
<evidence type="ECO:0000313" key="3">
    <source>
        <dbReference type="EMBL" id="PNY06157.1"/>
    </source>
</evidence>
<dbReference type="EMBL" id="ASHM01001164">
    <property type="protein sequence ID" value="PNY06157.1"/>
    <property type="molecule type" value="Genomic_DNA"/>
</dbReference>
<dbReference type="GO" id="GO:0009773">
    <property type="term" value="P:photosynthetic electron transport in photosystem I"/>
    <property type="evidence" value="ECO:0007669"/>
    <property type="project" value="InterPro"/>
</dbReference>
<proteinExistence type="predicted"/>
<keyword evidence="2" id="KW-0812">Transmembrane</keyword>
<gene>
    <name evidence="3" type="ORF">L195_g002619</name>
</gene>
<dbReference type="Proteomes" id="UP000236291">
    <property type="component" value="Unassembled WGS sequence"/>
</dbReference>
<evidence type="ECO:0000313" key="4">
    <source>
        <dbReference type="Proteomes" id="UP000236291"/>
    </source>
</evidence>
<evidence type="ECO:0000256" key="2">
    <source>
        <dbReference type="SAM" id="Phobius"/>
    </source>
</evidence>
<dbReference type="STRING" id="57577.A0A2K3NT02"/>
<dbReference type="InterPro" id="IPR038931">
    <property type="entry name" value="CRR3"/>
</dbReference>
<reference evidence="3 4" key="2">
    <citation type="journal article" date="2017" name="Front. Plant Sci.">
        <title>Gene Classification and Mining of Molecular Markers Useful in Red Clover (Trifolium pratense) Breeding.</title>
        <authorList>
            <person name="Istvanek J."/>
            <person name="Dluhosova J."/>
            <person name="Dluhos P."/>
            <person name="Patkova L."/>
            <person name="Nedelnik J."/>
            <person name="Repkova J."/>
        </authorList>
    </citation>
    <scope>NUCLEOTIDE SEQUENCE [LARGE SCALE GENOMIC DNA]</scope>
    <source>
        <strain evidence="4">cv. Tatra</strain>
        <tissue evidence="3">Young leaves</tissue>
    </source>
</reference>
<reference evidence="3 4" key="1">
    <citation type="journal article" date="2014" name="Am. J. Bot.">
        <title>Genome assembly and annotation for red clover (Trifolium pratense; Fabaceae).</title>
        <authorList>
            <person name="Istvanek J."/>
            <person name="Jaros M."/>
            <person name="Krenek A."/>
            <person name="Repkova J."/>
        </authorList>
    </citation>
    <scope>NUCLEOTIDE SEQUENCE [LARGE SCALE GENOMIC DNA]</scope>
    <source>
        <strain evidence="4">cv. Tatra</strain>
        <tissue evidence="3">Young leaves</tissue>
    </source>
</reference>
<dbReference type="AlphaFoldDB" id="A0A2K3NT02"/>
<keyword evidence="2" id="KW-1133">Transmembrane helix</keyword>
<dbReference type="GO" id="GO:0010598">
    <property type="term" value="C:NAD(P)H dehydrogenase complex (plastoquinone)"/>
    <property type="evidence" value="ECO:0007669"/>
    <property type="project" value="InterPro"/>
</dbReference>
<dbReference type="GO" id="GO:0009535">
    <property type="term" value="C:chloroplast thylakoid membrane"/>
    <property type="evidence" value="ECO:0007669"/>
    <property type="project" value="InterPro"/>
</dbReference>
<dbReference type="PANTHER" id="PTHR36340">
    <property type="entry name" value="NAD(P)H DEHYDROGENASE SUBUNIT CRR3, CHLOROPLASTIC-RELATED"/>
    <property type="match status" value="1"/>
</dbReference>
<protein>
    <submittedName>
        <fullName evidence="3">Chlororespiratory reduction 3 protein</fullName>
    </submittedName>
</protein>
<comment type="caution">
    <text evidence="3">The sequence shown here is derived from an EMBL/GenBank/DDBJ whole genome shotgun (WGS) entry which is preliminary data.</text>
</comment>
<dbReference type="ExpressionAtlas" id="A0A2K3NT02">
    <property type="expression patterns" value="baseline"/>
</dbReference>